<dbReference type="OMA" id="MMIESIG"/>
<feature type="region of interest" description="Disordered" evidence="1">
    <location>
        <begin position="1"/>
        <end position="23"/>
    </location>
</feature>
<dbReference type="Gramene" id="OMO94630">
    <property type="protein sequence ID" value="OMO94630"/>
    <property type="gene ID" value="CCACVL1_05902"/>
</dbReference>
<protein>
    <submittedName>
        <fullName evidence="2">Uncharacterized protein</fullName>
    </submittedName>
</protein>
<gene>
    <name evidence="2" type="ORF">CCACVL1_05902</name>
</gene>
<dbReference type="PANTHER" id="PTHR48238:SF1">
    <property type="entry name" value="(RAPE) HYPOTHETICAL PROTEIN"/>
    <property type="match status" value="1"/>
</dbReference>
<reference evidence="2 3" key="1">
    <citation type="submission" date="2013-09" db="EMBL/GenBank/DDBJ databases">
        <title>Corchorus capsularis genome sequencing.</title>
        <authorList>
            <person name="Alam M."/>
            <person name="Haque M.S."/>
            <person name="Islam M.S."/>
            <person name="Emdad E.M."/>
            <person name="Islam M.M."/>
            <person name="Ahmed B."/>
            <person name="Halim A."/>
            <person name="Hossen Q.M.M."/>
            <person name="Hossain M.Z."/>
            <person name="Ahmed R."/>
            <person name="Khan M.M."/>
            <person name="Islam R."/>
            <person name="Rashid M.M."/>
            <person name="Khan S.A."/>
            <person name="Rahman M.S."/>
            <person name="Alam M."/>
        </authorList>
    </citation>
    <scope>NUCLEOTIDE SEQUENCE [LARGE SCALE GENOMIC DNA]</scope>
    <source>
        <strain evidence="3">cv. CVL-1</strain>
        <tissue evidence="2">Whole seedling</tissue>
    </source>
</reference>
<name>A0A1R3JIK8_COCAP</name>
<feature type="compositionally biased region" description="Low complexity" evidence="1">
    <location>
        <begin position="105"/>
        <end position="118"/>
    </location>
</feature>
<evidence type="ECO:0000313" key="3">
    <source>
        <dbReference type="Proteomes" id="UP000188268"/>
    </source>
</evidence>
<dbReference type="EMBL" id="AWWV01007804">
    <property type="protein sequence ID" value="OMO94630.1"/>
    <property type="molecule type" value="Genomic_DNA"/>
</dbReference>
<proteinExistence type="predicted"/>
<dbReference type="AlphaFoldDB" id="A0A1R3JIK8"/>
<feature type="region of interest" description="Disordered" evidence="1">
    <location>
        <begin position="101"/>
        <end position="122"/>
    </location>
</feature>
<evidence type="ECO:0000313" key="2">
    <source>
        <dbReference type="EMBL" id="OMO94630.1"/>
    </source>
</evidence>
<organism evidence="2 3">
    <name type="scientific">Corchorus capsularis</name>
    <name type="common">Jute</name>
    <dbReference type="NCBI Taxonomy" id="210143"/>
    <lineage>
        <taxon>Eukaryota</taxon>
        <taxon>Viridiplantae</taxon>
        <taxon>Streptophyta</taxon>
        <taxon>Embryophyta</taxon>
        <taxon>Tracheophyta</taxon>
        <taxon>Spermatophyta</taxon>
        <taxon>Magnoliopsida</taxon>
        <taxon>eudicotyledons</taxon>
        <taxon>Gunneridae</taxon>
        <taxon>Pentapetalae</taxon>
        <taxon>rosids</taxon>
        <taxon>malvids</taxon>
        <taxon>Malvales</taxon>
        <taxon>Malvaceae</taxon>
        <taxon>Grewioideae</taxon>
        <taxon>Apeibeae</taxon>
        <taxon>Corchorus</taxon>
    </lineage>
</organism>
<accession>A0A1R3JIK8</accession>
<dbReference type="OrthoDB" id="60860at2759"/>
<keyword evidence="3" id="KW-1185">Reference proteome</keyword>
<sequence>MFGRVRASPSPSPLDSLETPPSKIIKDDSFSIYEATVMKLKLGSQRHLISEVIVTETDSASETVPETTTDESSDAMNAEASCLSKGCQDISWDGEGEGEGEVMMTDTDCSSSSDCQSTGNLNSQQESKSMSILYMFSKFKGYQRAPANGSEAMMVENDGCASLSSQFLARAKEPGNCGSSTCFPM</sequence>
<evidence type="ECO:0000256" key="1">
    <source>
        <dbReference type="SAM" id="MobiDB-lite"/>
    </source>
</evidence>
<dbReference type="PANTHER" id="PTHR48238">
    <property type="entry name" value="BNACNNG09570D PROTEIN"/>
    <property type="match status" value="1"/>
</dbReference>
<comment type="caution">
    <text evidence="2">The sequence shown here is derived from an EMBL/GenBank/DDBJ whole genome shotgun (WGS) entry which is preliminary data.</text>
</comment>
<dbReference type="Proteomes" id="UP000188268">
    <property type="component" value="Unassembled WGS sequence"/>
</dbReference>